<evidence type="ECO:0000256" key="2">
    <source>
        <dbReference type="ARBA" id="ARBA00023125"/>
    </source>
</evidence>
<dbReference type="AlphaFoldDB" id="A0A2V3IXU6"/>
<dbReference type="OrthoDB" id="523901at2759"/>
<evidence type="ECO:0000313" key="3">
    <source>
        <dbReference type="EMBL" id="PXF46929.1"/>
    </source>
</evidence>
<comment type="similarity">
    <text evidence="1">Belongs to the PUR DNA-binding protein family.</text>
</comment>
<comment type="caution">
    <text evidence="3">The sequence shown here is derived from an EMBL/GenBank/DDBJ whole genome shotgun (WGS) entry which is preliminary data.</text>
</comment>
<dbReference type="GO" id="GO:0005634">
    <property type="term" value="C:nucleus"/>
    <property type="evidence" value="ECO:0007669"/>
    <property type="project" value="TreeGrafter"/>
</dbReference>
<accession>A0A2V3IXU6</accession>
<keyword evidence="2" id="KW-0238">DNA-binding</keyword>
<dbReference type="EMBL" id="NBIV01000031">
    <property type="protein sequence ID" value="PXF46929.1"/>
    <property type="molecule type" value="Genomic_DNA"/>
</dbReference>
<gene>
    <name evidence="3" type="ORF">BWQ96_03267</name>
</gene>
<dbReference type="PANTHER" id="PTHR12611:SF0">
    <property type="entry name" value="PURINE-RICH BINDING PROTEIN-ALPHA, ISOFORM B"/>
    <property type="match status" value="1"/>
</dbReference>
<name>A0A2V3IXU6_9FLOR</name>
<dbReference type="Pfam" id="PF04845">
    <property type="entry name" value="PurA"/>
    <property type="match status" value="1"/>
</dbReference>
<proteinExistence type="inferred from homology"/>
<dbReference type="GO" id="GO:0000977">
    <property type="term" value="F:RNA polymerase II transcription regulatory region sequence-specific DNA binding"/>
    <property type="evidence" value="ECO:0007669"/>
    <property type="project" value="InterPro"/>
</dbReference>
<dbReference type="Gene3D" id="3.30.2450.30">
    <property type="match status" value="1"/>
</dbReference>
<organism evidence="3 4">
    <name type="scientific">Gracilariopsis chorda</name>
    <dbReference type="NCBI Taxonomy" id="448386"/>
    <lineage>
        <taxon>Eukaryota</taxon>
        <taxon>Rhodophyta</taxon>
        <taxon>Florideophyceae</taxon>
        <taxon>Rhodymeniophycidae</taxon>
        <taxon>Gracilariales</taxon>
        <taxon>Gracilariaceae</taxon>
        <taxon>Gracilariopsis</taxon>
    </lineage>
</organism>
<evidence type="ECO:0000313" key="4">
    <source>
        <dbReference type="Proteomes" id="UP000247409"/>
    </source>
</evidence>
<keyword evidence="4" id="KW-1185">Reference proteome</keyword>
<dbReference type="GO" id="GO:0000981">
    <property type="term" value="F:DNA-binding transcription factor activity, RNA polymerase II-specific"/>
    <property type="evidence" value="ECO:0007669"/>
    <property type="project" value="TreeGrafter"/>
</dbReference>
<reference evidence="3 4" key="1">
    <citation type="journal article" date="2018" name="Mol. Biol. Evol.">
        <title>Analysis of the draft genome of the red seaweed Gracilariopsis chorda provides insights into genome size evolution in Rhodophyta.</title>
        <authorList>
            <person name="Lee J."/>
            <person name="Yang E.C."/>
            <person name="Graf L."/>
            <person name="Yang J.H."/>
            <person name="Qiu H."/>
            <person name="Zel Zion U."/>
            <person name="Chan C.X."/>
            <person name="Stephens T.G."/>
            <person name="Weber A.P.M."/>
            <person name="Boo G.H."/>
            <person name="Boo S.M."/>
            <person name="Kim K.M."/>
            <person name="Shin Y."/>
            <person name="Jung M."/>
            <person name="Lee S.J."/>
            <person name="Yim H.S."/>
            <person name="Lee J.H."/>
            <person name="Bhattacharya D."/>
            <person name="Yoon H.S."/>
        </authorList>
    </citation>
    <scope>NUCLEOTIDE SEQUENCE [LARGE SCALE GENOMIC DNA]</scope>
    <source>
        <strain evidence="3 4">SKKU-2015</strain>
        <tissue evidence="3">Whole body</tissue>
    </source>
</reference>
<sequence>MENAKGRYLKICQVSARRINMILPIQGLAFLREGLHMLLEKTPPDTSITDPASVQRLTRTVERVTPFDDGTAVTLNVVQREIRTMGKRVVFESGANRRGSYIKISENNYPQRTSIILPHFALPHIIELLQEAMQDGDPAEQLEPANAAHA</sequence>
<dbReference type="Proteomes" id="UP000247409">
    <property type="component" value="Unassembled WGS sequence"/>
</dbReference>
<dbReference type="GO" id="GO:0032422">
    <property type="term" value="F:purine-rich negative regulatory element binding"/>
    <property type="evidence" value="ECO:0007669"/>
    <property type="project" value="InterPro"/>
</dbReference>
<evidence type="ECO:0000256" key="1">
    <source>
        <dbReference type="ARBA" id="ARBA00009251"/>
    </source>
</evidence>
<dbReference type="Gene3D" id="3.10.450.700">
    <property type="match status" value="1"/>
</dbReference>
<dbReference type="InterPro" id="IPR006628">
    <property type="entry name" value="PUR-bd_fam"/>
</dbReference>
<protein>
    <submittedName>
        <fullName evidence="3">Uncharacterized protein</fullName>
    </submittedName>
</protein>
<dbReference type="PANTHER" id="PTHR12611">
    <property type="entry name" value="PUR-TRANSCRIPTIONAL ACTIVATOR"/>
    <property type="match status" value="1"/>
</dbReference>